<dbReference type="PANTHER" id="PTHR31760:SF0">
    <property type="entry name" value="S-ADENOSYL-L-METHIONINE-DEPENDENT METHYLTRANSFERASES SUPERFAMILY PROTEIN"/>
    <property type="match status" value="1"/>
</dbReference>
<reference evidence="7 8" key="2">
    <citation type="submission" date="2018-12" db="EMBL/GenBank/DDBJ databases">
        <title>Rhizobacter gummiphilus sp. nov., a rubber-degrading bacterium isolated from the soil of a botanical garden in Japan.</title>
        <authorList>
            <person name="Shunsuke S.S."/>
        </authorList>
    </citation>
    <scope>NUCLEOTIDE SEQUENCE [LARGE SCALE GENOMIC DNA]</scope>
    <source>
        <strain evidence="7 8">S-16</strain>
    </source>
</reference>
<evidence type="ECO:0000256" key="6">
    <source>
        <dbReference type="HAMAP-Rule" id="MF_00074"/>
    </source>
</evidence>
<gene>
    <name evidence="6 7" type="primary">rsmG</name>
    <name evidence="7" type="ORF">DZC73_13335</name>
</gene>
<dbReference type="GO" id="GO:0070043">
    <property type="term" value="F:rRNA (guanine-N7-)-methyltransferase activity"/>
    <property type="evidence" value="ECO:0007669"/>
    <property type="project" value="UniProtKB-UniRule"/>
</dbReference>
<comment type="function">
    <text evidence="6">Specifically methylates the N7 position of guanine in position 527 of 16S rRNA.</text>
</comment>
<dbReference type="NCBIfam" id="TIGR00138">
    <property type="entry name" value="rsmG_gidB"/>
    <property type="match status" value="1"/>
</dbReference>
<sequence length="222" mass="24446">MNEAQDSRRQQLADASAQLGLLLDTATADRLIAYLNLLQRWNSTYNLTAVRDPAEMLTQHLFDCLAVIDPLRRVSPKGRLLDVGSGGGLPGVVIAATCPDWQVVCVDTVGKKAAFIQQAAVELGLRNLRSEHARVENLKLPPFDVVTSRAFSSLPDFVRLTRKHLAPTGVWMAMKGKTPDDELAALPSDVDVFHVEQLIVPHLAADRCIVWMRPQAQPPKEP</sequence>
<comment type="similarity">
    <text evidence="6">Belongs to the methyltransferase superfamily. RNA methyltransferase RsmG family.</text>
</comment>
<dbReference type="SUPFAM" id="SSF53335">
    <property type="entry name" value="S-adenosyl-L-methionine-dependent methyltransferases"/>
    <property type="match status" value="1"/>
</dbReference>
<dbReference type="RefSeq" id="WP_124540808.1">
    <property type="nucleotide sequence ID" value="NZ_QUSW01000003.1"/>
</dbReference>
<keyword evidence="2 6" id="KW-0698">rRNA processing</keyword>
<evidence type="ECO:0000256" key="4">
    <source>
        <dbReference type="ARBA" id="ARBA00022679"/>
    </source>
</evidence>
<reference evidence="7 8" key="1">
    <citation type="submission" date="2018-08" db="EMBL/GenBank/DDBJ databases">
        <authorList>
            <person name="Khan S.A."/>
            <person name="Jeon C.O."/>
            <person name="Chun B.H."/>
            <person name="Jeong S.E."/>
        </authorList>
    </citation>
    <scope>NUCLEOTIDE SEQUENCE [LARGE SCALE GENOMIC DNA]</scope>
    <source>
        <strain evidence="7 8">S-16</strain>
    </source>
</reference>
<keyword evidence="4 6" id="KW-0808">Transferase</keyword>
<evidence type="ECO:0000313" key="7">
    <source>
        <dbReference type="EMBL" id="RQP24284.1"/>
    </source>
</evidence>
<name>A0A3N7HQ31_9BURK</name>
<comment type="catalytic activity">
    <reaction evidence="6">
        <text>guanosine(527) in 16S rRNA + S-adenosyl-L-methionine = N(7)-methylguanosine(527) in 16S rRNA + S-adenosyl-L-homocysteine</text>
        <dbReference type="Rhea" id="RHEA:42732"/>
        <dbReference type="Rhea" id="RHEA-COMP:10209"/>
        <dbReference type="Rhea" id="RHEA-COMP:10210"/>
        <dbReference type="ChEBI" id="CHEBI:57856"/>
        <dbReference type="ChEBI" id="CHEBI:59789"/>
        <dbReference type="ChEBI" id="CHEBI:74269"/>
        <dbReference type="ChEBI" id="CHEBI:74480"/>
        <dbReference type="EC" id="2.1.1.170"/>
    </reaction>
</comment>
<dbReference type="PIRSF" id="PIRSF003078">
    <property type="entry name" value="GidB"/>
    <property type="match status" value="1"/>
</dbReference>
<feature type="binding site" evidence="6">
    <location>
        <position position="149"/>
    </location>
    <ligand>
        <name>S-adenosyl-L-methionine</name>
        <dbReference type="ChEBI" id="CHEBI:59789"/>
    </ligand>
</feature>
<dbReference type="EC" id="2.1.1.170" evidence="6"/>
<comment type="caution">
    <text evidence="7">The sequence shown here is derived from an EMBL/GenBank/DDBJ whole genome shotgun (WGS) entry which is preliminary data.</text>
</comment>
<dbReference type="CDD" id="cd02440">
    <property type="entry name" value="AdoMet_MTases"/>
    <property type="match status" value="1"/>
</dbReference>
<dbReference type="InterPro" id="IPR029063">
    <property type="entry name" value="SAM-dependent_MTases_sf"/>
</dbReference>
<comment type="subcellular location">
    <subcellularLocation>
        <location evidence="6">Cytoplasm</location>
    </subcellularLocation>
</comment>
<comment type="caution">
    <text evidence="6">Lacks conserved residue(s) required for the propagation of feature annotation.</text>
</comment>
<dbReference type="Proteomes" id="UP000267464">
    <property type="component" value="Unassembled WGS sequence"/>
</dbReference>
<dbReference type="InterPro" id="IPR003682">
    <property type="entry name" value="rRNA_ssu_MeTfrase_G"/>
</dbReference>
<protein>
    <recommendedName>
        <fullName evidence="6">Ribosomal RNA small subunit methyltransferase G</fullName>
        <ecNumber evidence="6">2.1.1.170</ecNumber>
    </recommendedName>
    <alternativeName>
        <fullName evidence="6">16S rRNA 7-methylguanosine methyltransferase</fullName>
        <shortName evidence="6">16S rRNA m7G methyltransferase</shortName>
    </alternativeName>
</protein>
<keyword evidence="3 6" id="KW-0489">Methyltransferase</keyword>
<feature type="binding site" evidence="6">
    <location>
        <position position="84"/>
    </location>
    <ligand>
        <name>S-adenosyl-L-methionine</name>
        <dbReference type="ChEBI" id="CHEBI:59789"/>
    </ligand>
</feature>
<dbReference type="OrthoDB" id="9808773at2"/>
<evidence type="ECO:0000256" key="2">
    <source>
        <dbReference type="ARBA" id="ARBA00022552"/>
    </source>
</evidence>
<evidence type="ECO:0000256" key="5">
    <source>
        <dbReference type="ARBA" id="ARBA00022691"/>
    </source>
</evidence>
<dbReference type="PANTHER" id="PTHR31760">
    <property type="entry name" value="S-ADENOSYL-L-METHIONINE-DEPENDENT METHYLTRANSFERASES SUPERFAMILY PROTEIN"/>
    <property type="match status" value="1"/>
</dbReference>
<keyword evidence="5 6" id="KW-0949">S-adenosyl-L-methionine</keyword>
<dbReference type="EMBL" id="QUSW01000003">
    <property type="protein sequence ID" value="RQP24284.1"/>
    <property type="molecule type" value="Genomic_DNA"/>
</dbReference>
<feature type="binding site" evidence="6">
    <location>
        <begin position="135"/>
        <end position="136"/>
    </location>
    <ligand>
        <name>S-adenosyl-L-methionine</name>
        <dbReference type="ChEBI" id="CHEBI:59789"/>
    </ligand>
</feature>
<dbReference type="Pfam" id="PF02527">
    <property type="entry name" value="GidB"/>
    <property type="match status" value="1"/>
</dbReference>
<feature type="binding site" evidence="6">
    <location>
        <position position="89"/>
    </location>
    <ligand>
        <name>S-adenosyl-L-methionine</name>
        <dbReference type="ChEBI" id="CHEBI:59789"/>
    </ligand>
</feature>
<dbReference type="Gene3D" id="3.40.50.150">
    <property type="entry name" value="Vaccinia Virus protein VP39"/>
    <property type="match status" value="1"/>
</dbReference>
<evidence type="ECO:0000256" key="3">
    <source>
        <dbReference type="ARBA" id="ARBA00022603"/>
    </source>
</evidence>
<organism evidence="7 8">
    <name type="scientific">Piscinibacter terrae</name>
    <dbReference type="NCBI Taxonomy" id="2496871"/>
    <lineage>
        <taxon>Bacteria</taxon>
        <taxon>Pseudomonadati</taxon>
        <taxon>Pseudomonadota</taxon>
        <taxon>Betaproteobacteria</taxon>
        <taxon>Burkholderiales</taxon>
        <taxon>Sphaerotilaceae</taxon>
        <taxon>Piscinibacter</taxon>
    </lineage>
</organism>
<dbReference type="AlphaFoldDB" id="A0A3N7HQ31"/>
<evidence type="ECO:0000256" key="1">
    <source>
        <dbReference type="ARBA" id="ARBA00022490"/>
    </source>
</evidence>
<evidence type="ECO:0000313" key="8">
    <source>
        <dbReference type="Proteomes" id="UP000267464"/>
    </source>
</evidence>
<accession>A0A3N7HQ31</accession>
<dbReference type="HAMAP" id="MF_00074">
    <property type="entry name" value="16SrRNA_methyltr_G"/>
    <property type="match status" value="1"/>
</dbReference>
<proteinExistence type="inferred from homology"/>
<keyword evidence="8" id="KW-1185">Reference proteome</keyword>
<keyword evidence="1 6" id="KW-0963">Cytoplasm</keyword>
<dbReference type="GO" id="GO:0005829">
    <property type="term" value="C:cytosol"/>
    <property type="evidence" value="ECO:0007669"/>
    <property type="project" value="TreeGrafter"/>
</dbReference>